<dbReference type="SUPFAM" id="SSF51735">
    <property type="entry name" value="NAD(P)-binding Rossmann-fold domains"/>
    <property type="match status" value="1"/>
</dbReference>
<dbReference type="OrthoDB" id="9803892at2"/>
<dbReference type="Proteomes" id="UP000315750">
    <property type="component" value="Chromosome"/>
</dbReference>
<evidence type="ECO:0000313" key="3">
    <source>
        <dbReference type="Proteomes" id="UP000315750"/>
    </source>
</evidence>
<proteinExistence type="predicted"/>
<dbReference type="EC" id="1.1.1.133" evidence="2"/>
<organism evidence="2 3">
    <name type="scientific">Aeoliella mucimassa</name>
    <dbReference type="NCBI Taxonomy" id="2527972"/>
    <lineage>
        <taxon>Bacteria</taxon>
        <taxon>Pseudomonadati</taxon>
        <taxon>Planctomycetota</taxon>
        <taxon>Planctomycetia</taxon>
        <taxon>Pirellulales</taxon>
        <taxon>Lacipirellulaceae</taxon>
        <taxon>Aeoliella</taxon>
    </lineage>
</organism>
<dbReference type="EMBL" id="CP036278">
    <property type="protein sequence ID" value="QDU58993.1"/>
    <property type="molecule type" value="Genomic_DNA"/>
</dbReference>
<dbReference type="PANTHER" id="PTHR43242">
    <property type="entry name" value="NAD(P)-BINDING ROSSMANN-FOLD SUPERFAMILY PROTEIN"/>
    <property type="match status" value="1"/>
</dbReference>
<accession>A0A518AW90</accession>
<dbReference type="InterPro" id="IPR036291">
    <property type="entry name" value="NAD(P)-bd_dom_sf"/>
</dbReference>
<feature type="domain" description="RmlD-like substrate binding" evidence="1">
    <location>
        <begin position="39"/>
        <end position="285"/>
    </location>
</feature>
<gene>
    <name evidence="2" type="primary">rmlD_2</name>
    <name evidence="2" type="ORF">Pan181_52340</name>
</gene>
<keyword evidence="3" id="KW-1185">Reference proteome</keyword>
<dbReference type="AlphaFoldDB" id="A0A518AW90"/>
<dbReference type="KEGG" id="amuc:Pan181_52340"/>
<dbReference type="Gene3D" id="3.40.50.720">
    <property type="entry name" value="NAD(P)-binding Rossmann-like Domain"/>
    <property type="match status" value="1"/>
</dbReference>
<protein>
    <submittedName>
        <fullName evidence="2">dTDP-4-dehydrorhamnose reductase</fullName>
        <ecNumber evidence="2">1.1.1.133</ecNumber>
    </submittedName>
</protein>
<dbReference type="GO" id="GO:0008831">
    <property type="term" value="F:dTDP-4-dehydrorhamnose reductase activity"/>
    <property type="evidence" value="ECO:0007669"/>
    <property type="project" value="UniProtKB-EC"/>
</dbReference>
<evidence type="ECO:0000313" key="2">
    <source>
        <dbReference type="EMBL" id="QDU58993.1"/>
    </source>
</evidence>
<name>A0A518AW90_9BACT</name>
<sequence>MMLSDEHLPLLITGVAGVAGYNALDYFSARYPGQVIGIRQEDNWRLQGLHVVACNAEDHAGLAKLFEQHQFRSVLNCAGNCALKACELDSRLAWRTNVEGLVNLLSHVVECQARLVHCSIDLVFSGDDPERDGHVETDRPDPVTVYGKTMVSAEQLVDDWYPQACVLRISLPMGVSFNGHAGAIDWIQSRFAGGRPATLYFDEIRTPTYTDCLNLLFEDLLTSDASGLYHAGGPVRLSLYEIAQVVNRVGGYNPDLLQGCPRLDAGPMPPRAGNVAMSSDRLADLVGYLPFDPWPLDPKWIPTDRNWHYDRTGEPGSPELLADILYRNPRRQPAIG</sequence>
<dbReference type="PANTHER" id="PTHR43242:SF1">
    <property type="entry name" value="NAD(P)-BINDING ROSSMANN-FOLD SUPERFAMILY PROTEIN"/>
    <property type="match status" value="1"/>
</dbReference>
<dbReference type="RefSeq" id="WP_145251591.1">
    <property type="nucleotide sequence ID" value="NZ_CP036278.1"/>
</dbReference>
<keyword evidence="2" id="KW-0560">Oxidoreductase</keyword>
<reference evidence="2 3" key="1">
    <citation type="submission" date="2019-02" db="EMBL/GenBank/DDBJ databases">
        <title>Deep-cultivation of Planctomycetes and their phenomic and genomic characterization uncovers novel biology.</title>
        <authorList>
            <person name="Wiegand S."/>
            <person name="Jogler M."/>
            <person name="Boedeker C."/>
            <person name="Pinto D."/>
            <person name="Vollmers J."/>
            <person name="Rivas-Marin E."/>
            <person name="Kohn T."/>
            <person name="Peeters S.H."/>
            <person name="Heuer A."/>
            <person name="Rast P."/>
            <person name="Oberbeckmann S."/>
            <person name="Bunk B."/>
            <person name="Jeske O."/>
            <person name="Meyerdierks A."/>
            <person name="Storesund J.E."/>
            <person name="Kallscheuer N."/>
            <person name="Luecker S."/>
            <person name="Lage O.M."/>
            <person name="Pohl T."/>
            <person name="Merkel B.J."/>
            <person name="Hornburger P."/>
            <person name="Mueller R.-W."/>
            <person name="Bruemmer F."/>
            <person name="Labrenz M."/>
            <person name="Spormann A.M."/>
            <person name="Op den Camp H."/>
            <person name="Overmann J."/>
            <person name="Amann R."/>
            <person name="Jetten M.S.M."/>
            <person name="Mascher T."/>
            <person name="Medema M.H."/>
            <person name="Devos D.P."/>
            <person name="Kaster A.-K."/>
            <person name="Ovreas L."/>
            <person name="Rohde M."/>
            <person name="Galperin M.Y."/>
            <person name="Jogler C."/>
        </authorList>
    </citation>
    <scope>NUCLEOTIDE SEQUENCE [LARGE SCALE GENOMIC DNA]</scope>
    <source>
        <strain evidence="2 3">Pan181</strain>
    </source>
</reference>
<dbReference type="Pfam" id="PF04321">
    <property type="entry name" value="RmlD_sub_bind"/>
    <property type="match status" value="1"/>
</dbReference>
<evidence type="ECO:0000259" key="1">
    <source>
        <dbReference type="Pfam" id="PF04321"/>
    </source>
</evidence>
<dbReference type="InterPro" id="IPR029903">
    <property type="entry name" value="RmlD-like-bd"/>
</dbReference>